<evidence type="ECO:0000259" key="2">
    <source>
        <dbReference type="Pfam" id="PF00326"/>
    </source>
</evidence>
<dbReference type="Gene3D" id="3.40.50.1820">
    <property type="entry name" value="alpha/beta hydrolase"/>
    <property type="match status" value="1"/>
</dbReference>
<dbReference type="Pfam" id="PF00930">
    <property type="entry name" value="DPPIV_N"/>
    <property type="match status" value="1"/>
</dbReference>
<proteinExistence type="predicted"/>
<dbReference type="ESTHER" id="korve-q1ivn9">
    <property type="family name" value="DPP4N_Peptidase_S9"/>
</dbReference>
<dbReference type="GO" id="GO:0008236">
    <property type="term" value="F:serine-type peptidase activity"/>
    <property type="evidence" value="ECO:0007669"/>
    <property type="project" value="InterPro"/>
</dbReference>
<dbReference type="HOGENOM" id="CLU_006105_2_0_0"/>
<sequence length="747" mass="83537">MKAHLATFLLFTSSFTLVSAQEAPKPKQLTIEAIFAKGGVLGRAPESVEWSPDGTKVSFVQRDDSGDNGALYYVDVTTGAKPAVLVAQEKLTEMKPPAKTKSDDREKDNRERYSVAAYHWAPDSKHILFDSGGALWNYDLAAGKSAMIASAEGGLGDPKFSPSGDRISYLREHDLYVSGLDGKAKRITEGGNANVLNGEVDWVYAEELNVRSNYFWSPNGKQIVYLQMDQTKVPTYPITDYIPTQATVDEEKFPKPGDPNPSVKLGVVSATGGKTKWIELPATDAYISRFGWVHDGLLYAFVLNRPQNKLDLYLVDAKSGRTQVAMTETSPSWIETNDEYKFIANGEKLLWTSWRDGHTHIYLYDLDKSNALAPLKLERQLTRGDWDVVSIDGVNEKTGIVYYSSDQEDERQRQEYRVNLADGVSEKITKDHGTHEAKFAPEANWFVDNYSALTTPPALAVCTLKDECTTFWSGRSVKDYALLVPQFVDAKADDGTVMHGVLLMPTEGVAMVNGKVPLITNPYGGPGVPGDWDSWGSVDLFDQYMAKRGYAILKMENRGMAGRGEKFAAPIMHHMCELPLKDQLASVEQVLKQFPQLDRARLGWWGWSYGGTMTAWALEHSDWFKVGVSVAPVTDWRNYDSIYTERYMGMPKEQAADYDRTSVVLNAKQIHGRLLVVHGTSDDNVHMQNSMQFMYALINHGVPFDVQIYPRKTHSISGEETRVHLFHRIQRQFDDVLMPKTAASSTP</sequence>
<reference evidence="4 5" key="1">
    <citation type="journal article" date="2009" name="Appl. Environ. Microbiol.">
        <title>Three genomes from the phylum Acidobacteria provide insight into the lifestyles of these microorganisms in soils.</title>
        <authorList>
            <person name="Ward N.L."/>
            <person name="Challacombe J.F."/>
            <person name="Janssen P.H."/>
            <person name="Henrissat B."/>
            <person name="Coutinho P.M."/>
            <person name="Wu M."/>
            <person name="Xie G."/>
            <person name="Haft D.H."/>
            <person name="Sait M."/>
            <person name="Badger J."/>
            <person name="Barabote R.D."/>
            <person name="Bradley B."/>
            <person name="Brettin T.S."/>
            <person name="Brinkac L.M."/>
            <person name="Bruce D."/>
            <person name="Creasy T."/>
            <person name="Daugherty S.C."/>
            <person name="Davidsen T.M."/>
            <person name="DeBoy R.T."/>
            <person name="Detter J.C."/>
            <person name="Dodson R.J."/>
            <person name="Durkin A.S."/>
            <person name="Ganapathy A."/>
            <person name="Gwinn-Giglio M."/>
            <person name="Han C.S."/>
            <person name="Khouri H."/>
            <person name="Kiss H."/>
            <person name="Kothari S.P."/>
            <person name="Madupu R."/>
            <person name="Nelson K.E."/>
            <person name="Nelson W.C."/>
            <person name="Paulsen I."/>
            <person name="Penn K."/>
            <person name="Ren Q."/>
            <person name="Rosovitz M.J."/>
            <person name="Selengut J.D."/>
            <person name="Shrivastava S."/>
            <person name="Sullivan S.A."/>
            <person name="Tapia R."/>
            <person name="Thompson L.S."/>
            <person name="Watkins K.L."/>
            <person name="Yang Q."/>
            <person name="Yu C."/>
            <person name="Zafar N."/>
            <person name="Zhou L."/>
            <person name="Kuske C.R."/>
        </authorList>
    </citation>
    <scope>NUCLEOTIDE SEQUENCE [LARGE SCALE GENOMIC DNA]</scope>
    <source>
        <strain evidence="4 5">Ellin345</strain>
    </source>
</reference>
<dbReference type="PANTHER" id="PTHR11731">
    <property type="entry name" value="PROTEASE FAMILY S9B,C DIPEPTIDYL-PEPTIDASE IV-RELATED"/>
    <property type="match status" value="1"/>
</dbReference>
<dbReference type="PANTHER" id="PTHR11731:SF193">
    <property type="entry name" value="DIPEPTIDYL PEPTIDASE 9"/>
    <property type="match status" value="1"/>
</dbReference>
<protein>
    <submittedName>
        <fullName evidence="4">Dipeptidyl-peptidase IV</fullName>
        <ecNumber evidence="4">3.4.14.5</ecNumber>
    </submittedName>
</protein>
<feature type="signal peptide" evidence="1">
    <location>
        <begin position="1"/>
        <end position="20"/>
    </location>
</feature>
<dbReference type="GO" id="GO:0006508">
    <property type="term" value="P:proteolysis"/>
    <property type="evidence" value="ECO:0007669"/>
    <property type="project" value="InterPro"/>
</dbReference>
<keyword evidence="4" id="KW-0378">Hydrolase</keyword>
<dbReference type="Proteomes" id="UP000002432">
    <property type="component" value="Chromosome"/>
</dbReference>
<evidence type="ECO:0000313" key="5">
    <source>
        <dbReference type="Proteomes" id="UP000002432"/>
    </source>
</evidence>
<dbReference type="EnsemblBacteria" id="ABF39061">
    <property type="protein sequence ID" value="ABF39061"/>
    <property type="gene ID" value="Acid345_0056"/>
</dbReference>
<keyword evidence="5" id="KW-1185">Reference proteome</keyword>
<dbReference type="KEGG" id="aba:Acid345_0056"/>
<feature type="domain" description="Peptidase S9 prolyl oligopeptidase catalytic" evidence="2">
    <location>
        <begin position="543"/>
        <end position="735"/>
    </location>
</feature>
<dbReference type="EMBL" id="CP000360">
    <property type="protein sequence ID" value="ABF39061.1"/>
    <property type="molecule type" value="Genomic_DNA"/>
</dbReference>
<evidence type="ECO:0000256" key="1">
    <source>
        <dbReference type="SAM" id="SignalP"/>
    </source>
</evidence>
<dbReference type="eggNOG" id="COG0823">
    <property type="taxonomic scope" value="Bacteria"/>
</dbReference>
<feature type="chain" id="PRO_5004191850" evidence="1">
    <location>
        <begin position="21"/>
        <end position="747"/>
    </location>
</feature>
<accession>Q1IVN9</accession>
<gene>
    <name evidence="4" type="ordered locus">Acid345_0056</name>
</gene>
<dbReference type="InterPro" id="IPR001375">
    <property type="entry name" value="Peptidase_S9_cat"/>
</dbReference>
<dbReference type="RefSeq" id="WP_011520863.1">
    <property type="nucleotide sequence ID" value="NC_008009.1"/>
</dbReference>
<dbReference type="eggNOG" id="COG1506">
    <property type="taxonomic scope" value="Bacteria"/>
</dbReference>
<dbReference type="STRING" id="204669.Acid345_0056"/>
<dbReference type="InterPro" id="IPR002469">
    <property type="entry name" value="Peptidase_S9B_N"/>
</dbReference>
<dbReference type="SUPFAM" id="SSF82171">
    <property type="entry name" value="DPP6 N-terminal domain-like"/>
    <property type="match status" value="1"/>
</dbReference>
<dbReference type="EC" id="3.4.14.5" evidence="4"/>
<dbReference type="AlphaFoldDB" id="Q1IVN9"/>
<keyword evidence="1" id="KW-0732">Signal</keyword>
<dbReference type="OrthoDB" id="108903at2"/>
<dbReference type="Gene3D" id="2.140.10.30">
    <property type="entry name" value="Dipeptidylpeptidase IV, N-terminal domain"/>
    <property type="match status" value="1"/>
</dbReference>
<dbReference type="GO" id="GO:0008239">
    <property type="term" value="F:dipeptidyl-peptidase activity"/>
    <property type="evidence" value="ECO:0007669"/>
    <property type="project" value="UniProtKB-EC"/>
</dbReference>
<dbReference type="InterPro" id="IPR029058">
    <property type="entry name" value="AB_hydrolase_fold"/>
</dbReference>
<organism evidence="4 5">
    <name type="scientific">Koribacter versatilis (strain Ellin345)</name>
    <dbReference type="NCBI Taxonomy" id="204669"/>
    <lineage>
        <taxon>Bacteria</taxon>
        <taxon>Pseudomonadati</taxon>
        <taxon>Acidobacteriota</taxon>
        <taxon>Terriglobia</taxon>
        <taxon>Terriglobales</taxon>
        <taxon>Candidatus Korobacteraceae</taxon>
        <taxon>Candidatus Korobacter</taxon>
    </lineage>
</organism>
<dbReference type="SMR" id="Q1IVN9"/>
<dbReference type="SUPFAM" id="SSF53474">
    <property type="entry name" value="alpha/beta-Hydrolases"/>
    <property type="match status" value="1"/>
</dbReference>
<evidence type="ECO:0000259" key="3">
    <source>
        <dbReference type="Pfam" id="PF00930"/>
    </source>
</evidence>
<feature type="domain" description="Dipeptidylpeptidase IV N-terminal" evidence="3">
    <location>
        <begin position="130"/>
        <end position="457"/>
    </location>
</feature>
<dbReference type="InterPro" id="IPR050278">
    <property type="entry name" value="Serine_Prot_S9B/DPPIV"/>
</dbReference>
<evidence type="ECO:0000313" key="4">
    <source>
        <dbReference type="EMBL" id="ABF39061.1"/>
    </source>
</evidence>
<name>Q1IVN9_KORVE</name>
<dbReference type="Pfam" id="PF00326">
    <property type="entry name" value="Peptidase_S9"/>
    <property type="match status" value="1"/>
</dbReference>